<organism evidence="1 2">
    <name type="scientific">Halothiobacillus diazotrophicus</name>
    <dbReference type="NCBI Taxonomy" id="1860122"/>
    <lineage>
        <taxon>Bacteria</taxon>
        <taxon>Pseudomonadati</taxon>
        <taxon>Pseudomonadota</taxon>
        <taxon>Gammaproteobacteria</taxon>
        <taxon>Chromatiales</taxon>
        <taxon>Halothiobacillaceae</taxon>
        <taxon>Halothiobacillus</taxon>
    </lineage>
</organism>
<dbReference type="STRING" id="1860122.A9404_12065"/>
<accession>A0A191ZKR9</accession>
<evidence type="ECO:0000313" key="2">
    <source>
        <dbReference type="Proteomes" id="UP000078596"/>
    </source>
</evidence>
<keyword evidence="2" id="KW-1185">Reference proteome</keyword>
<evidence type="ECO:0008006" key="3">
    <source>
        <dbReference type="Google" id="ProtNLM"/>
    </source>
</evidence>
<evidence type="ECO:0000313" key="1">
    <source>
        <dbReference type="EMBL" id="ANJ68474.1"/>
    </source>
</evidence>
<name>A0A191ZKR9_9GAMM</name>
<dbReference type="KEGG" id="haz:A9404_12065"/>
<dbReference type="AlphaFoldDB" id="A0A191ZKR9"/>
<dbReference type="Proteomes" id="UP000078596">
    <property type="component" value="Chromosome"/>
</dbReference>
<sequence>MAITGTLVALSLGLGGCFVAYPYQPYPTAYVAPVAPEVGYVTVYQEPPRPRVEVIGVAPAVGMVWIPGAWTWRNHWVWRSGYWARPPHTHARWEPGRWEHGRHGDRDDWRWRQGRWR</sequence>
<reference evidence="1 2" key="1">
    <citation type="submission" date="2016-06" db="EMBL/GenBank/DDBJ databases">
        <title>Insight into the functional genes involving in sulfur oxidation in Pearl River water.</title>
        <authorList>
            <person name="Luo J."/>
            <person name="Tan X."/>
            <person name="Lin W."/>
        </authorList>
    </citation>
    <scope>NUCLEOTIDE SEQUENCE [LARGE SCALE GENOMIC DNA]</scope>
    <source>
        <strain evidence="1 2">LS2</strain>
    </source>
</reference>
<proteinExistence type="predicted"/>
<protein>
    <recommendedName>
        <fullName evidence="3">YXWGXW repeat-containing protein</fullName>
    </recommendedName>
</protein>
<dbReference type="EMBL" id="CP016027">
    <property type="protein sequence ID" value="ANJ68474.1"/>
    <property type="molecule type" value="Genomic_DNA"/>
</dbReference>
<gene>
    <name evidence="1" type="ORF">A9404_12065</name>
</gene>